<evidence type="ECO:0000313" key="7">
    <source>
        <dbReference type="EnsemblPlants" id="cds.evm.model.10.1324"/>
    </source>
</evidence>
<organism evidence="7 8">
    <name type="scientific">Cannabis sativa</name>
    <name type="common">Hemp</name>
    <name type="synonym">Marijuana</name>
    <dbReference type="NCBI Taxonomy" id="3483"/>
    <lineage>
        <taxon>Eukaryota</taxon>
        <taxon>Viridiplantae</taxon>
        <taxon>Streptophyta</taxon>
        <taxon>Embryophyta</taxon>
        <taxon>Tracheophyta</taxon>
        <taxon>Spermatophyta</taxon>
        <taxon>Magnoliopsida</taxon>
        <taxon>eudicotyledons</taxon>
        <taxon>Gunneridae</taxon>
        <taxon>Pentapetalae</taxon>
        <taxon>rosids</taxon>
        <taxon>fabids</taxon>
        <taxon>Rosales</taxon>
        <taxon>Cannabaceae</taxon>
        <taxon>Cannabis</taxon>
    </lineage>
</organism>
<accession>A0A803QJC5</accession>
<dbReference type="GO" id="GO:0046983">
    <property type="term" value="F:protein dimerization activity"/>
    <property type="evidence" value="ECO:0007669"/>
    <property type="project" value="InterPro"/>
</dbReference>
<feature type="domain" description="BHLH" evidence="6">
    <location>
        <begin position="60"/>
        <end position="109"/>
    </location>
</feature>
<keyword evidence="5" id="KW-0539">Nucleus</keyword>
<evidence type="ECO:0000256" key="4">
    <source>
        <dbReference type="ARBA" id="ARBA00023163"/>
    </source>
</evidence>
<dbReference type="SMART" id="SM00353">
    <property type="entry name" value="HLH"/>
    <property type="match status" value="1"/>
</dbReference>
<dbReference type="PANTHER" id="PTHR45844">
    <property type="entry name" value="TRANSCRIPTION FACTOR BHLH30"/>
    <property type="match status" value="1"/>
</dbReference>
<evidence type="ECO:0000313" key="8">
    <source>
        <dbReference type="Proteomes" id="UP000596661"/>
    </source>
</evidence>
<keyword evidence="2" id="KW-0805">Transcription regulation</keyword>
<dbReference type="CDD" id="cd04873">
    <property type="entry name" value="ACT_UUR-ACR-like"/>
    <property type="match status" value="1"/>
</dbReference>
<keyword evidence="4" id="KW-0804">Transcription</keyword>
<evidence type="ECO:0000256" key="3">
    <source>
        <dbReference type="ARBA" id="ARBA00023125"/>
    </source>
</evidence>
<keyword evidence="3" id="KW-0238">DNA-binding</keyword>
<comment type="subcellular location">
    <subcellularLocation>
        <location evidence="1">Nucleus</location>
    </subcellularLocation>
</comment>
<name>A0A803QJC5_CANSA</name>
<dbReference type="Proteomes" id="UP000596661">
    <property type="component" value="Unassembled WGS sequence"/>
</dbReference>
<evidence type="ECO:0000256" key="5">
    <source>
        <dbReference type="ARBA" id="ARBA00023242"/>
    </source>
</evidence>
<dbReference type="PANTHER" id="PTHR45844:SF3">
    <property type="entry name" value="BHLH DOMAIN-CONTAINING PROTEIN"/>
    <property type="match status" value="1"/>
</dbReference>
<dbReference type="AlphaFoldDB" id="A0A803QJC5"/>
<dbReference type="InterPro" id="IPR045847">
    <property type="entry name" value="AIG1-like"/>
</dbReference>
<dbReference type="Gene3D" id="4.10.280.10">
    <property type="entry name" value="Helix-loop-helix DNA-binding domain"/>
    <property type="match status" value="1"/>
</dbReference>
<dbReference type="SUPFAM" id="SSF47459">
    <property type="entry name" value="HLH, helix-loop-helix DNA-binding domain"/>
    <property type="match status" value="1"/>
</dbReference>
<dbReference type="InterPro" id="IPR011598">
    <property type="entry name" value="bHLH_dom"/>
</dbReference>
<dbReference type="Gramene" id="evm.model.10.1324">
    <property type="protein sequence ID" value="cds.evm.model.10.1324"/>
    <property type="gene ID" value="evm.TU.10.1324"/>
</dbReference>
<proteinExistence type="predicted"/>
<evidence type="ECO:0000259" key="6">
    <source>
        <dbReference type="PROSITE" id="PS50888"/>
    </source>
</evidence>
<reference evidence="7" key="1">
    <citation type="submission" date="2021-03" db="UniProtKB">
        <authorList>
            <consortium name="EnsemblPlants"/>
        </authorList>
    </citation>
    <scope>IDENTIFICATION</scope>
</reference>
<sequence length="245" mass="27686">MEPFSWSSGVSNSDFEIRNDKYLGNSSIRCGLVLDSLKGELVEAPAKLERKGVSAERTIEALKNHSEAEKRRRARINSHFDTLRSLTPGAKKMDKASLLAEVISHLKDLKRKTAETSEDCTIPKDFDEVKVEPEDEMEGRPYSIRVSLSCDYKPGLLSDLRQALDALQLIIMRAEIATLGCRMKNVFVITACNEDKVEDDDEFRRFHARSIYLALRTVLDKFAVSEQFIGATLSNKKRRASVFIP</sequence>
<dbReference type="OrthoDB" id="71302at2759"/>
<protein>
    <recommendedName>
        <fullName evidence="6">BHLH domain-containing protein</fullName>
    </recommendedName>
</protein>
<dbReference type="OMA" id="CCDYKHE"/>
<evidence type="ECO:0000256" key="1">
    <source>
        <dbReference type="ARBA" id="ARBA00004123"/>
    </source>
</evidence>
<dbReference type="Pfam" id="PF00010">
    <property type="entry name" value="HLH"/>
    <property type="match status" value="1"/>
</dbReference>
<dbReference type="GO" id="GO:0003677">
    <property type="term" value="F:DNA binding"/>
    <property type="evidence" value="ECO:0007669"/>
    <property type="project" value="UniProtKB-KW"/>
</dbReference>
<dbReference type="GO" id="GO:0003700">
    <property type="term" value="F:DNA-binding transcription factor activity"/>
    <property type="evidence" value="ECO:0007669"/>
    <property type="project" value="InterPro"/>
</dbReference>
<dbReference type="PROSITE" id="PS50888">
    <property type="entry name" value="BHLH"/>
    <property type="match status" value="1"/>
</dbReference>
<dbReference type="InterPro" id="IPR036638">
    <property type="entry name" value="HLH_DNA-bd_sf"/>
</dbReference>
<dbReference type="GO" id="GO:0005634">
    <property type="term" value="C:nucleus"/>
    <property type="evidence" value="ECO:0007669"/>
    <property type="project" value="UniProtKB-SubCell"/>
</dbReference>
<dbReference type="EMBL" id="UZAU01000821">
    <property type="status" value="NOT_ANNOTATED_CDS"/>
    <property type="molecule type" value="Genomic_DNA"/>
</dbReference>
<evidence type="ECO:0000256" key="2">
    <source>
        <dbReference type="ARBA" id="ARBA00023015"/>
    </source>
</evidence>
<keyword evidence="8" id="KW-1185">Reference proteome</keyword>
<dbReference type="EnsemblPlants" id="evm.model.10.1324">
    <property type="protein sequence ID" value="cds.evm.model.10.1324"/>
    <property type="gene ID" value="evm.TU.10.1324"/>
</dbReference>